<dbReference type="KEGG" id="soy:115874064"/>
<evidence type="ECO:0000313" key="8">
    <source>
        <dbReference type="Proteomes" id="UP000504635"/>
    </source>
</evidence>
<dbReference type="Pfam" id="PF00450">
    <property type="entry name" value="Peptidase_S10"/>
    <property type="match status" value="1"/>
</dbReference>
<keyword evidence="4" id="KW-0732">Signal</keyword>
<comment type="similarity">
    <text evidence="1 7">Belongs to the peptidase S10 family.</text>
</comment>
<dbReference type="SUPFAM" id="SSF53474">
    <property type="entry name" value="alpha/beta-Hydrolases"/>
    <property type="match status" value="1"/>
</dbReference>
<evidence type="ECO:0000256" key="3">
    <source>
        <dbReference type="ARBA" id="ARBA00022670"/>
    </source>
</evidence>
<organism evidence="8 9">
    <name type="scientific">Sitophilus oryzae</name>
    <name type="common">Rice weevil</name>
    <name type="synonym">Curculio oryzae</name>
    <dbReference type="NCBI Taxonomy" id="7048"/>
    <lineage>
        <taxon>Eukaryota</taxon>
        <taxon>Metazoa</taxon>
        <taxon>Ecdysozoa</taxon>
        <taxon>Arthropoda</taxon>
        <taxon>Hexapoda</taxon>
        <taxon>Insecta</taxon>
        <taxon>Pterygota</taxon>
        <taxon>Neoptera</taxon>
        <taxon>Endopterygota</taxon>
        <taxon>Coleoptera</taxon>
        <taxon>Polyphaga</taxon>
        <taxon>Cucujiformia</taxon>
        <taxon>Curculionidae</taxon>
        <taxon>Dryophthorinae</taxon>
        <taxon>Sitophilus</taxon>
    </lineage>
</organism>
<dbReference type="Proteomes" id="UP000504635">
    <property type="component" value="Unplaced"/>
</dbReference>
<dbReference type="EC" id="3.4.16.-" evidence="7"/>
<dbReference type="PANTHER" id="PTHR11802">
    <property type="entry name" value="SERINE PROTEASE FAMILY S10 SERINE CARBOXYPEPTIDASE"/>
    <property type="match status" value="1"/>
</dbReference>
<dbReference type="PRINTS" id="PR00724">
    <property type="entry name" value="CRBOXYPTASEC"/>
</dbReference>
<evidence type="ECO:0000256" key="5">
    <source>
        <dbReference type="ARBA" id="ARBA00022801"/>
    </source>
</evidence>
<evidence type="ECO:0000256" key="4">
    <source>
        <dbReference type="ARBA" id="ARBA00022729"/>
    </source>
</evidence>
<keyword evidence="2 7" id="KW-0121">Carboxypeptidase</keyword>
<evidence type="ECO:0000256" key="7">
    <source>
        <dbReference type="RuleBase" id="RU361156"/>
    </source>
</evidence>
<evidence type="ECO:0000256" key="2">
    <source>
        <dbReference type="ARBA" id="ARBA00022645"/>
    </source>
</evidence>
<dbReference type="PROSITE" id="PS00131">
    <property type="entry name" value="CARBOXYPEPT_SER_SER"/>
    <property type="match status" value="1"/>
</dbReference>
<dbReference type="GO" id="GO:0004185">
    <property type="term" value="F:serine-type carboxypeptidase activity"/>
    <property type="evidence" value="ECO:0007669"/>
    <property type="project" value="UniProtKB-UniRule"/>
</dbReference>
<dbReference type="InterPro" id="IPR018202">
    <property type="entry name" value="Ser_caboxypep_ser_AS"/>
</dbReference>
<dbReference type="GeneID" id="115874064"/>
<protein>
    <recommendedName>
        <fullName evidence="7">Carboxypeptidase</fullName>
        <ecNumber evidence="7">3.4.16.-</ecNumber>
    </recommendedName>
</protein>
<gene>
    <name evidence="9 10" type="primary">LOC115874064</name>
</gene>
<dbReference type="RefSeq" id="XP_030744981.1">
    <property type="nucleotide sequence ID" value="XM_030889121.1"/>
</dbReference>
<dbReference type="OrthoDB" id="443318at2759"/>
<dbReference type="GO" id="GO:0006508">
    <property type="term" value="P:proteolysis"/>
    <property type="evidence" value="ECO:0007669"/>
    <property type="project" value="UniProtKB-KW"/>
</dbReference>
<keyword evidence="6" id="KW-0325">Glycoprotein</keyword>
<dbReference type="Gene3D" id="3.40.50.1820">
    <property type="entry name" value="alpha/beta hydrolase"/>
    <property type="match status" value="1"/>
</dbReference>
<proteinExistence type="inferred from homology"/>
<sequence>MYLGYKYVISDQFSIMSQLGLYVLLLVIDNLLHGTTATFLSKLYPRIKQIPFEVGDDPGVPLFLTPLIEAGKIDDAKMAAEVYFSGFLNKRSFAGYFTVDKTFNSNLFFWYFPCETDDKNAPLLLWLQGGPGASSLLGLFIENGPFSVRFEHGLNERNYSWTKTHSVIYIDNPVGSGYSFTEGGYAQNQTKVGEDIYSALQQFFTVFTEVQPNDFYITGESYAGKYIPAVAYTIYKNNPNAKLKINLKGLAIGNGFCDPINQLEYGEYLYQLGLYDDITRDQVKTLEQQGIKLIQNKQYEEAARFFDTLMDGDFSNTTLFKNATGFNNYFNYLYPIDPLESGRNLTGTYIQRDDVRAAIHVGNAIFHDDDNVEKNLLPDLMQSVAPWISELLNNYRILFYNGQLDIIVAYPLTLNFLNNLDFNAAKEYQTASRYQWTVDQEIAGYVKQAGNLTEILVRAAGHMVPADQPQWAFDMITRFTRNKPFH</sequence>
<dbReference type="FunFam" id="3.40.50.1820:FF:000096">
    <property type="entry name" value="Carboxypeptidase vitellogenic-like"/>
    <property type="match status" value="1"/>
</dbReference>
<accession>A0A6J2X210</accession>
<name>A0A6J2X210_SITOR</name>
<dbReference type="AlphaFoldDB" id="A0A6J2X210"/>
<dbReference type="InterPro" id="IPR029058">
    <property type="entry name" value="AB_hydrolase_fold"/>
</dbReference>
<evidence type="ECO:0000313" key="9">
    <source>
        <dbReference type="RefSeq" id="XP_030744979.1"/>
    </source>
</evidence>
<evidence type="ECO:0000256" key="6">
    <source>
        <dbReference type="ARBA" id="ARBA00023180"/>
    </source>
</evidence>
<keyword evidence="5 7" id="KW-0378">Hydrolase</keyword>
<reference evidence="9 10" key="1">
    <citation type="submission" date="2025-04" db="UniProtKB">
        <authorList>
            <consortium name="RefSeq"/>
        </authorList>
    </citation>
    <scope>IDENTIFICATION</scope>
    <source>
        <tissue evidence="9 10">Gonads</tissue>
    </source>
</reference>
<evidence type="ECO:0000256" key="1">
    <source>
        <dbReference type="ARBA" id="ARBA00009431"/>
    </source>
</evidence>
<dbReference type="RefSeq" id="XP_030744979.1">
    <property type="nucleotide sequence ID" value="XM_030889119.1"/>
</dbReference>
<evidence type="ECO:0000313" key="10">
    <source>
        <dbReference type="RefSeq" id="XP_030744981.1"/>
    </source>
</evidence>
<dbReference type="InterPro" id="IPR001563">
    <property type="entry name" value="Peptidase_S10"/>
</dbReference>
<keyword evidence="8" id="KW-1185">Reference proteome</keyword>
<keyword evidence="3 7" id="KW-0645">Protease</keyword>
<dbReference type="PANTHER" id="PTHR11802:SF472">
    <property type="entry name" value="SERINE CARBOXYPEPTIDASE CPVL-RELATED"/>
    <property type="match status" value="1"/>
</dbReference>